<evidence type="ECO:0000256" key="5">
    <source>
        <dbReference type="ARBA" id="ARBA00023242"/>
    </source>
</evidence>
<feature type="region of interest" description="Disordered" evidence="6">
    <location>
        <begin position="37"/>
        <end position="65"/>
    </location>
</feature>
<feature type="compositionally biased region" description="Basic and acidic residues" evidence="6">
    <location>
        <begin position="37"/>
        <end position="52"/>
    </location>
</feature>
<evidence type="ECO:0000256" key="6">
    <source>
        <dbReference type="SAM" id="MobiDB-lite"/>
    </source>
</evidence>
<evidence type="ECO:0000256" key="2">
    <source>
        <dbReference type="ARBA" id="ARBA00023015"/>
    </source>
</evidence>
<keyword evidence="5" id="KW-0539">Nucleus</keyword>
<dbReference type="SMART" id="SM00906">
    <property type="entry name" value="Fungal_trans"/>
    <property type="match status" value="1"/>
</dbReference>
<keyword evidence="3" id="KW-0238">DNA-binding</keyword>
<dbReference type="Pfam" id="PF04082">
    <property type="entry name" value="Fungal_trans"/>
    <property type="match status" value="1"/>
</dbReference>
<keyword evidence="4" id="KW-0804">Transcription</keyword>
<evidence type="ECO:0000256" key="3">
    <source>
        <dbReference type="ARBA" id="ARBA00023125"/>
    </source>
</evidence>
<dbReference type="GO" id="GO:0006351">
    <property type="term" value="P:DNA-templated transcription"/>
    <property type="evidence" value="ECO:0007669"/>
    <property type="project" value="InterPro"/>
</dbReference>
<dbReference type="GO" id="GO:0043565">
    <property type="term" value="F:sequence-specific DNA binding"/>
    <property type="evidence" value="ECO:0007669"/>
    <property type="project" value="TreeGrafter"/>
</dbReference>
<protein>
    <submittedName>
        <fullName evidence="8">Transcriptional regulatory</fullName>
    </submittedName>
</protein>
<organism evidence="8 9">
    <name type="scientific">Fusarium acutatum</name>
    <dbReference type="NCBI Taxonomy" id="78861"/>
    <lineage>
        <taxon>Eukaryota</taxon>
        <taxon>Fungi</taxon>
        <taxon>Dikarya</taxon>
        <taxon>Ascomycota</taxon>
        <taxon>Pezizomycotina</taxon>
        <taxon>Sordariomycetes</taxon>
        <taxon>Hypocreomycetidae</taxon>
        <taxon>Hypocreales</taxon>
        <taxon>Nectriaceae</taxon>
        <taxon>Fusarium</taxon>
        <taxon>Fusarium fujikuroi species complex</taxon>
    </lineage>
</organism>
<dbReference type="Proteomes" id="UP000536711">
    <property type="component" value="Unassembled WGS sequence"/>
</dbReference>
<dbReference type="OrthoDB" id="3266505at2759"/>
<proteinExistence type="predicted"/>
<dbReference type="EMBL" id="JAADJF010000337">
    <property type="protein sequence ID" value="KAF4423129.1"/>
    <property type="molecule type" value="Genomic_DNA"/>
</dbReference>
<feature type="domain" description="Xylanolytic transcriptional activator regulatory" evidence="7">
    <location>
        <begin position="257"/>
        <end position="331"/>
    </location>
</feature>
<evidence type="ECO:0000313" key="9">
    <source>
        <dbReference type="Proteomes" id="UP000536711"/>
    </source>
</evidence>
<feature type="compositionally biased region" description="Polar residues" evidence="6">
    <location>
        <begin position="1"/>
        <end position="22"/>
    </location>
</feature>
<dbReference type="PANTHER" id="PTHR47540">
    <property type="entry name" value="THIAMINE REPRESSIBLE GENES REGULATORY PROTEIN THI5"/>
    <property type="match status" value="1"/>
</dbReference>
<reference evidence="8 9" key="1">
    <citation type="submission" date="2020-01" db="EMBL/GenBank/DDBJ databases">
        <title>Identification and distribution of gene clusters putatively required for synthesis of sphingolipid metabolism inhibitors in phylogenetically diverse species of the filamentous fungus Fusarium.</title>
        <authorList>
            <person name="Kim H.-S."/>
            <person name="Busman M."/>
            <person name="Brown D.W."/>
            <person name="Divon H."/>
            <person name="Uhlig S."/>
            <person name="Proctor R.H."/>
        </authorList>
    </citation>
    <scope>NUCLEOTIDE SEQUENCE [LARGE SCALE GENOMIC DNA]</scope>
    <source>
        <strain evidence="8 9">NRRL 13308</strain>
    </source>
</reference>
<comment type="caution">
    <text evidence="8">The sequence shown here is derived from an EMBL/GenBank/DDBJ whole genome shotgun (WGS) entry which is preliminary data.</text>
</comment>
<dbReference type="InterPro" id="IPR007219">
    <property type="entry name" value="XnlR_reg_dom"/>
</dbReference>
<evidence type="ECO:0000313" key="8">
    <source>
        <dbReference type="EMBL" id="KAF4423129.1"/>
    </source>
</evidence>
<sequence length="622" mass="69913">MPPSVTRSNTRQYRSDPSNLPRQKSIALLDRLLQENEELRAQIHPESPEPRNTDAPWQPAPTSNDYQDTVEEKILEEIDWFAHTRTSDTPIWIGEISDAAFATRFRQFASSSQTPSHIPRTQFASDDDLRVLVNTNPAWPTPPRARLLVQTSLKFLRCSYHVVRRSEILSALNTFCSDPGNAGLSPVMKSKMWALFALGELRSSKCLSSSKKLPGLAYFAVASDTVRMINERPQLDVIETTLILTLYSLEANRRHSACTLVGSAMRLATVMGLHLNIGDTYIADHELREHRIRVWWSVYILDRLLSSKIGLPLLISDQDISVDLPSNSPALTSEDFGDHSHFLAIVRLSKIAGNISRSLYVRTPQRGTFLQRVTRIREELDHWKGELPDQVKVDFSRTDEAEDRSQSAISGLKVSFNQLFILATRPALLFCFRRHVDEAAAASRESPLPDAAREAADACVSIARQSCQLLLRSWVNGEFHTFDYSYVQHLFSTAVILAIASTLGQDTSNNDREEFEIVAGFLQQLEENGNPAAMEFYAHIKEIQIVLEAWRSTPCQPNALPISQDLGSTEVFQRAVANQPLEVPVLHDTGLGAQAADGSPLNLSFLDDWIYDNAFKQICWQE</sequence>
<dbReference type="InterPro" id="IPR051711">
    <property type="entry name" value="Stress_Response_Reg"/>
</dbReference>
<feature type="region of interest" description="Disordered" evidence="6">
    <location>
        <begin position="1"/>
        <end position="24"/>
    </location>
</feature>
<accession>A0A8H4JHN4</accession>
<dbReference type="GO" id="GO:0005634">
    <property type="term" value="C:nucleus"/>
    <property type="evidence" value="ECO:0007669"/>
    <property type="project" value="UniProtKB-SubCell"/>
</dbReference>
<evidence type="ECO:0000259" key="7">
    <source>
        <dbReference type="SMART" id="SM00906"/>
    </source>
</evidence>
<evidence type="ECO:0000256" key="4">
    <source>
        <dbReference type="ARBA" id="ARBA00023163"/>
    </source>
</evidence>
<dbReference type="CDD" id="cd12148">
    <property type="entry name" value="fungal_TF_MHR"/>
    <property type="match status" value="1"/>
</dbReference>
<keyword evidence="2" id="KW-0805">Transcription regulation</keyword>
<keyword evidence="9" id="KW-1185">Reference proteome</keyword>
<dbReference type="AlphaFoldDB" id="A0A8H4JHN4"/>
<gene>
    <name evidence="8" type="ORF">FACUT_10597</name>
</gene>
<comment type="subcellular location">
    <subcellularLocation>
        <location evidence="1">Nucleus</location>
    </subcellularLocation>
</comment>
<name>A0A8H4JHN4_9HYPO</name>
<dbReference type="PANTHER" id="PTHR47540:SF6">
    <property type="entry name" value="ZN(II)2CYS6 TRANSCRIPTION FACTOR (EUROFUNG)"/>
    <property type="match status" value="1"/>
</dbReference>
<evidence type="ECO:0000256" key="1">
    <source>
        <dbReference type="ARBA" id="ARBA00004123"/>
    </source>
</evidence>
<dbReference type="GO" id="GO:0045944">
    <property type="term" value="P:positive regulation of transcription by RNA polymerase II"/>
    <property type="evidence" value="ECO:0007669"/>
    <property type="project" value="TreeGrafter"/>
</dbReference>
<dbReference type="GO" id="GO:0008270">
    <property type="term" value="F:zinc ion binding"/>
    <property type="evidence" value="ECO:0007669"/>
    <property type="project" value="InterPro"/>
</dbReference>